<proteinExistence type="predicted"/>
<keyword evidence="2" id="KW-1185">Reference proteome</keyword>
<sequence length="447" mass="51266">MRGEPLPVEFIKTSIDRYEDYLRHIFPIPCMDESLVEAYIHAPKNLNEVGDTRLFQLPYVTGLCTMIPLGKSLKELNSQKQSGDSINQLKDWMSDTLLAIWSRKSSLPLVRALLLAALCHQYEGEFSSALQCFEKAKSMFHGLILDLGGLERFKEGLAFGELHDLALASWDFSNFMFLDRSINSQVSIPLIDFDPAVVREKFGKQAEDVLRQKWACKMFKFQVASLQCSCTALEHLPEMIRSMKALQIPPDPTPGSTIYPVDYFESVQLVADTCCWAVSAYHFVPEKHRQKLLPEPSQLANSYTGFVIETLKQSQESRSLERRRLILFGDVEVTIVAPNPDVAGAQLEEWIKEARTNPRISFFLHIAIELTGLFHQPLHPQRKPFWRTDTWTGTMHCVWQLPIESRNDIFYRFSQLLQTIPEPIVAPRMITVRPALDINQPTRRLRL</sequence>
<evidence type="ECO:0000313" key="2">
    <source>
        <dbReference type="Proteomes" id="UP000605986"/>
    </source>
</evidence>
<protein>
    <submittedName>
        <fullName evidence="1">Uncharacterized protein</fullName>
    </submittedName>
</protein>
<reference evidence="1" key="1">
    <citation type="submission" date="2020-01" db="EMBL/GenBank/DDBJ databases">
        <title>Identification and distribution of gene clusters putatively required for synthesis of sphingolipid metabolism inhibitors in phylogenetically diverse species of the filamentous fungus Fusarium.</title>
        <authorList>
            <person name="Kim H.-S."/>
            <person name="Busman M."/>
            <person name="Brown D.W."/>
            <person name="Divon H."/>
            <person name="Uhlig S."/>
            <person name="Proctor R.H."/>
        </authorList>
    </citation>
    <scope>NUCLEOTIDE SEQUENCE</scope>
    <source>
        <strain evidence="1">NRRL 53441</strain>
    </source>
</reference>
<dbReference type="Proteomes" id="UP000605986">
    <property type="component" value="Unassembled WGS sequence"/>
</dbReference>
<gene>
    <name evidence="1" type="ORF">F53441_5598</name>
</gene>
<dbReference type="AlphaFoldDB" id="A0A8H4KJT8"/>
<name>A0A8H4KJT8_9HYPO</name>
<evidence type="ECO:0000313" key="1">
    <source>
        <dbReference type="EMBL" id="KAF4451430.1"/>
    </source>
</evidence>
<dbReference type="OrthoDB" id="10468633at2759"/>
<comment type="caution">
    <text evidence="1">The sequence shown here is derived from an EMBL/GenBank/DDBJ whole genome shotgun (WGS) entry which is preliminary data.</text>
</comment>
<dbReference type="EMBL" id="JAADJG010000219">
    <property type="protein sequence ID" value="KAF4451430.1"/>
    <property type="molecule type" value="Genomic_DNA"/>
</dbReference>
<organism evidence="1 2">
    <name type="scientific">Fusarium austroafricanum</name>
    <dbReference type="NCBI Taxonomy" id="2364996"/>
    <lineage>
        <taxon>Eukaryota</taxon>
        <taxon>Fungi</taxon>
        <taxon>Dikarya</taxon>
        <taxon>Ascomycota</taxon>
        <taxon>Pezizomycotina</taxon>
        <taxon>Sordariomycetes</taxon>
        <taxon>Hypocreomycetidae</taxon>
        <taxon>Hypocreales</taxon>
        <taxon>Nectriaceae</taxon>
        <taxon>Fusarium</taxon>
        <taxon>Fusarium concolor species complex</taxon>
    </lineage>
</organism>
<accession>A0A8H4KJT8</accession>